<dbReference type="GeneTree" id="ENSGT00390000001627"/>
<keyword evidence="5" id="KW-1185">Reference proteome</keyword>
<dbReference type="STRING" id="1676925.ENSPKIP00000011210"/>
<reference evidence="4" key="1">
    <citation type="submission" date="2025-08" db="UniProtKB">
        <authorList>
            <consortium name="Ensembl"/>
        </authorList>
    </citation>
    <scope>IDENTIFICATION</scope>
</reference>
<dbReference type="Pfam" id="PF06784">
    <property type="entry name" value="UPF0240"/>
    <property type="match status" value="1"/>
</dbReference>
<proteinExistence type="inferred from homology"/>
<protein>
    <recommendedName>
        <fullName evidence="3">NADH dehydrogenase [ubiquinone] 1 alpha subcomplex assembly factor 4</fullName>
    </recommendedName>
</protein>
<sequence length="190" mass="21635">MVTIKFHGGGLNLTKEIMGSRITRVFRNFNLENRVHKEIGKVKPLAAPRHSSLQNNETSELSESIHKKNDPLLTLLKSVYVESREPPAQDLQPKRMEAEVRRPLKFSLPGNPYGFMADIRDVPKGKLSIVEALHVLNQHKNSPKTWTPENLAQEYSLDLKDTKGLLEFFVPFDIKIIPPKSEGMKQIKES</sequence>
<dbReference type="PANTHER" id="PTHR13338:SF4">
    <property type="entry name" value="NADH DEHYDROGENASE [UBIQUINONE] 1 ALPHA SUBCOMPLEX ASSEMBLY FACTOR 4"/>
    <property type="match status" value="1"/>
</dbReference>
<evidence type="ECO:0000256" key="3">
    <source>
        <dbReference type="ARBA" id="ARBA00021777"/>
    </source>
</evidence>
<dbReference type="Proteomes" id="UP000261540">
    <property type="component" value="Unplaced"/>
</dbReference>
<dbReference type="Ensembl" id="ENSPKIT00000023837.1">
    <property type="protein sequence ID" value="ENSPKIP00000011210.1"/>
    <property type="gene ID" value="ENSPKIG00000018806.1"/>
</dbReference>
<comment type="similarity">
    <text evidence="1">Belongs to the NDUFAF4 family.</text>
</comment>
<comment type="subunit">
    <text evidence="2">Binds calmodulin. Interacts with NDUFAF3.</text>
</comment>
<dbReference type="InterPro" id="IPR009622">
    <property type="entry name" value="NDUFAF4"/>
</dbReference>
<reference evidence="4" key="2">
    <citation type="submission" date="2025-09" db="UniProtKB">
        <authorList>
            <consortium name="Ensembl"/>
        </authorList>
    </citation>
    <scope>IDENTIFICATION</scope>
</reference>
<dbReference type="OrthoDB" id="2434756at2759"/>
<dbReference type="AlphaFoldDB" id="A0A3B3QZZ0"/>
<dbReference type="GO" id="GO:0005739">
    <property type="term" value="C:mitochondrion"/>
    <property type="evidence" value="ECO:0007669"/>
    <property type="project" value="TreeGrafter"/>
</dbReference>
<evidence type="ECO:0000256" key="1">
    <source>
        <dbReference type="ARBA" id="ARBA00010698"/>
    </source>
</evidence>
<dbReference type="PANTHER" id="PTHR13338">
    <property type="entry name" value="UPF0240 PROTEIN"/>
    <property type="match status" value="1"/>
</dbReference>
<organism evidence="4 5">
    <name type="scientific">Paramormyrops kingsleyae</name>
    <dbReference type="NCBI Taxonomy" id="1676925"/>
    <lineage>
        <taxon>Eukaryota</taxon>
        <taxon>Metazoa</taxon>
        <taxon>Chordata</taxon>
        <taxon>Craniata</taxon>
        <taxon>Vertebrata</taxon>
        <taxon>Euteleostomi</taxon>
        <taxon>Actinopterygii</taxon>
        <taxon>Neopterygii</taxon>
        <taxon>Teleostei</taxon>
        <taxon>Osteoglossocephala</taxon>
        <taxon>Osteoglossomorpha</taxon>
        <taxon>Osteoglossiformes</taxon>
        <taxon>Mormyridae</taxon>
        <taxon>Paramormyrops</taxon>
    </lineage>
</organism>
<dbReference type="GO" id="GO:0032981">
    <property type="term" value="P:mitochondrial respiratory chain complex I assembly"/>
    <property type="evidence" value="ECO:0007669"/>
    <property type="project" value="InterPro"/>
</dbReference>
<name>A0A3B3QZZ0_9TELE</name>
<evidence type="ECO:0000313" key="4">
    <source>
        <dbReference type="Ensembl" id="ENSPKIP00000011210.1"/>
    </source>
</evidence>
<evidence type="ECO:0000313" key="5">
    <source>
        <dbReference type="Proteomes" id="UP000261540"/>
    </source>
</evidence>
<evidence type="ECO:0000256" key="2">
    <source>
        <dbReference type="ARBA" id="ARBA00011265"/>
    </source>
</evidence>
<accession>A0A3B3QZZ0</accession>